<evidence type="ECO:0000256" key="1">
    <source>
        <dbReference type="ARBA" id="ARBA00001947"/>
    </source>
</evidence>
<dbReference type="InterPro" id="IPR002579">
    <property type="entry name" value="Met_Sox_Rdtase_MsrB_dom"/>
</dbReference>
<evidence type="ECO:0000313" key="10">
    <source>
        <dbReference type="Proteomes" id="UP000219465"/>
    </source>
</evidence>
<protein>
    <recommendedName>
        <fullName evidence="3">peptide-methionine (R)-S-oxide reductase</fullName>
        <ecNumber evidence="3">1.8.4.12</ecNumber>
    </recommendedName>
</protein>
<keyword evidence="4" id="KW-0479">Metal-binding</keyword>
<dbReference type="Pfam" id="PF01641">
    <property type="entry name" value="SelR"/>
    <property type="match status" value="1"/>
</dbReference>
<reference evidence="10" key="1">
    <citation type="submission" date="2017-08" db="EMBL/GenBank/DDBJ databases">
        <authorList>
            <person name="Varghese N."/>
            <person name="Submissions S."/>
        </authorList>
    </citation>
    <scope>NUCLEOTIDE SEQUENCE [LARGE SCALE GENOMIC DNA]</scope>
    <source>
        <strain evidence="10">KCTC 23107</strain>
    </source>
</reference>
<keyword evidence="6" id="KW-0560">Oxidoreductase</keyword>
<dbReference type="Proteomes" id="UP000219465">
    <property type="component" value="Unassembled WGS sequence"/>
</dbReference>
<organism evidence="9 10">
    <name type="scientific">Hoeflea halophila</name>
    <dbReference type="NCBI Taxonomy" id="714899"/>
    <lineage>
        <taxon>Bacteria</taxon>
        <taxon>Pseudomonadati</taxon>
        <taxon>Pseudomonadota</taxon>
        <taxon>Alphaproteobacteria</taxon>
        <taxon>Hyphomicrobiales</taxon>
        <taxon>Rhizobiaceae</taxon>
        <taxon>Hoeflea</taxon>
    </lineage>
</organism>
<dbReference type="RefSeq" id="WP_425479281.1">
    <property type="nucleotide sequence ID" value="NZ_OCPC01000004.1"/>
</dbReference>
<comment type="similarity">
    <text evidence="2">Belongs to the MsrB Met sulfoxide reductase family.</text>
</comment>
<dbReference type="GO" id="GO:0033743">
    <property type="term" value="F:peptide-methionine (R)-S-oxide reductase activity"/>
    <property type="evidence" value="ECO:0007669"/>
    <property type="project" value="UniProtKB-EC"/>
</dbReference>
<evidence type="ECO:0000256" key="2">
    <source>
        <dbReference type="ARBA" id="ARBA00007174"/>
    </source>
</evidence>
<name>A0A286ID05_9HYPH</name>
<sequence length="168" mass="18756">MTTRTEMTRRVLLTAGVAGVALSLFGRWSPAKATEGEFEVMLSEAEWKAKLTPEQFAILREEATERAFTSALNYEKRKGMFHCAGCDLPVYSSETKYDSGTGWPSFWKAEENAVRTKEDRSLFSVRTEVHCRRCGGHFGHIFDDGPPPTGKRHCINGFALSFKPAEAA</sequence>
<comment type="catalytic activity">
    <reaction evidence="7">
        <text>L-methionyl-[protein] + [thioredoxin]-disulfide + H2O = L-methionyl-(R)-S-oxide-[protein] + [thioredoxin]-dithiol</text>
        <dbReference type="Rhea" id="RHEA:24164"/>
        <dbReference type="Rhea" id="RHEA-COMP:10698"/>
        <dbReference type="Rhea" id="RHEA-COMP:10700"/>
        <dbReference type="Rhea" id="RHEA-COMP:12313"/>
        <dbReference type="Rhea" id="RHEA-COMP:12314"/>
        <dbReference type="ChEBI" id="CHEBI:15377"/>
        <dbReference type="ChEBI" id="CHEBI:16044"/>
        <dbReference type="ChEBI" id="CHEBI:29950"/>
        <dbReference type="ChEBI" id="CHEBI:45764"/>
        <dbReference type="ChEBI" id="CHEBI:50058"/>
        <dbReference type="EC" id="1.8.4.12"/>
    </reaction>
</comment>
<proteinExistence type="inferred from homology"/>
<dbReference type="FunFam" id="2.170.150.20:FF:000001">
    <property type="entry name" value="Peptide methionine sulfoxide reductase MsrB"/>
    <property type="match status" value="1"/>
</dbReference>
<evidence type="ECO:0000256" key="7">
    <source>
        <dbReference type="ARBA" id="ARBA00048488"/>
    </source>
</evidence>
<dbReference type="EC" id="1.8.4.12" evidence="3"/>
<dbReference type="AlphaFoldDB" id="A0A286ID05"/>
<dbReference type="GO" id="GO:0006979">
    <property type="term" value="P:response to oxidative stress"/>
    <property type="evidence" value="ECO:0007669"/>
    <property type="project" value="InterPro"/>
</dbReference>
<evidence type="ECO:0000256" key="6">
    <source>
        <dbReference type="ARBA" id="ARBA00023002"/>
    </source>
</evidence>
<feature type="domain" description="MsrB" evidence="8">
    <location>
        <begin position="44"/>
        <end position="165"/>
    </location>
</feature>
<evidence type="ECO:0000313" key="9">
    <source>
        <dbReference type="EMBL" id="SOE18000.1"/>
    </source>
</evidence>
<dbReference type="PROSITE" id="PS51318">
    <property type="entry name" value="TAT"/>
    <property type="match status" value="1"/>
</dbReference>
<dbReference type="InterPro" id="IPR006311">
    <property type="entry name" value="TAT_signal"/>
</dbReference>
<dbReference type="Gene3D" id="2.170.150.20">
    <property type="entry name" value="Peptide methionine sulfoxide reductase"/>
    <property type="match status" value="1"/>
</dbReference>
<dbReference type="InterPro" id="IPR011057">
    <property type="entry name" value="Mss4-like_sf"/>
</dbReference>
<dbReference type="EMBL" id="OCPC01000004">
    <property type="protein sequence ID" value="SOE18000.1"/>
    <property type="molecule type" value="Genomic_DNA"/>
</dbReference>
<dbReference type="InterPro" id="IPR028427">
    <property type="entry name" value="Met_Sox_Rdtase_MsrB"/>
</dbReference>
<dbReference type="GO" id="GO:0030091">
    <property type="term" value="P:protein repair"/>
    <property type="evidence" value="ECO:0007669"/>
    <property type="project" value="InterPro"/>
</dbReference>
<gene>
    <name evidence="9" type="ORF">SAMN05877838_2908</name>
</gene>
<evidence type="ECO:0000259" key="8">
    <source>
        <dbReference type="PROSITE" id="PS51790"/>
    </source>
</evidence>
<dbReference type="NCBIfam" id="TIGR00357">
    <property type="entry name" value="peptide-methionine (R)-S-oxide reductase MsrB"/>
    <property type="match status" value="1"/>
</dbReference>
<comment type="cofactor">
    <cofactor evidence="1">
        <name>Zn(2+)</name>
        <dbReference type="ChEBI" id="CHEBI:29105"/>
    </cofactor>
</comment>
<accession>A0A286ID05</accession>
<dbReference type="PANTHER" id="PTHR10173:SF57">
    <property type="entry name" value="PEPTIDE-METHIONINE (R)-S-OXIDE REDUCTASE"/>
    <property type="match status" value="1"/>
</dbReference>
<dbReference type="PROSITE" id="PS51790">
    <property type="entry name" value="MSRB"/>
    <property type="match status" value="1"/>
</dbReference>
<keyword evidence="10" id="KW-1185">Reference proteome</keyword>
<evidence type="ECO:0000256" key="5">
    <source>
        <dbReference type="ARBA" id="ARBA00022833"/>
    </source>
</evidence>
<dbReference type="SUPFAM" id="SSF51316">
    <property type="entry name" value="Mss4-like"/>
    <property type="match status" value="1"/>
</dbReference>
<dbReference type="PANTHER" id="PTHR10173">
    <property type="entry name" value="METHIONINE SULFOXIDE REDUCTASE"/>
    <property type="match status" value="1"/>
</dbReference>
<evidence type="ECO:0000256" key="3">
    <source>
        <dbReference type="ARBA" id="ARBA00012499"/>
    </source>
</evidence>
<keyword evidence="5" id="KW-0862">Zinc</keyword>
<evidence type="ECO:0000256" key="4">
    <source>
        <dbReference type="ARBA" id="ARBA00022723"/>
    </source>
</evidence>
<dbReference type="GO" id="GO:0005737">
    <property type="term" value="C:cytoplasm"/>
    <property type="evidence" value="ECO:0007669"/>
    <property type="project" value="TreeGrafter"/>
</dbReference>
<dbReference type="GO" id="GO:0046872">
    <property type="term" value="F:metal ion binding"/>
    <property type="evidence" value="ECO:0007669"/>
    <property type="project" value="UniProtKB-KW"/>
</dbReference>